<evidence type="ECO:0000259" key="9">
    <source>
        <dbReference type="Pfam" id="PF12819"/>
    </source>
</evidence>
<evidence type="ECO:0000256" key="4">
    <source>
        <dbReference type="ARBA" id="ARBA00022729"/>
    </source>
</evidence>
<dbReference type="InterPro" id="IPR024788">
    <property type="entry name" value="Malectin-like_Carb-bd_dom"/>
</dbReference>
<dbReference type="EMBL" id="LFYR01000514">
    <property type="protein sequence ID" value="KMZ73804.1"/>
    <property type="molecule type" value="Genomic_DNA"/>
</dbReference>
<keyword evidence="11" id="KW-1185">Reference proteome</keyword>
<feature type="signal peptide" evidence="8">
    <location>
        <begin position="1"/>
        <end position="25"/>
    </location>
</feature>
<keyword evidence="2" id="KW-0433">Leucine-rich repeat</keyword>
<comment type="subcellular location">
    <subcellularLocation>
        <location evidence="1">Membrane</location>
        <topology evidence="1">Single-pass membrane protein</topology>
    </subcellularLocation>
</comment>
<dbReference type="STRING" id="29655.A0A0K9PY01"/>
<evidence type="ECO:0000256" key="6">
    <source>
        <dbReference type="ARBA" id="ARBA00022989"/>
    </source>
</evidence>
<dbReference type="Gene3D" id="3.80.10.10">
    <property type="entry name" value="Ribonuclease Inhibitor"/>
    <property type="match status" value="1"/>
</dbReference>
<keyword evidence="3" id="KW-0812">Transmembrane</keyword>
<protein>
    <recommendedName>
        <fullName evidence="9">Malectin-like domain-containing protein</fullName>
    </recommendedName>
</protein>
<dbReference type="InterPro" id="IPR001611">
    <property type="entry name" value="Leu-rich_rpt"/>
</dbReference>
<reference evidence="11" key="1">
    <citation type="journal article" date="2016" name="Nature">
        <title>The genome of the seagrass Zostera marina reveals angiosperm adaptation to the sea.</title>
        <authorList>
            <person name="Olsen J.L."/>
            <person name="Rouze P."/>
            <person name="Verhelst B."/>
            <person name="Lin Y.-C."/>
            <person name="Bayer T."/>
            <person name="Collen J."/>
            <person name="Dattolo E."/>
            <person name="De Paoli E."/>
            <person name="Dittami S."/>
            <person name="Maumus F."/>
            <person name="Michel G."/>
            <person name="Kersting A."/>
            <person name="Lauritano C."/>
            <person name="Lohaus R."/>
            <person name="Toepel M."/>
            <person name="Tonon T."/>
            <person name="Vanneste K."/>
            <person name="Amirebrahimi M."/>
            <person name="Brakel J."/>
            <person name="Bostroem C."/>
            <person name="Chovatia M."/>
            <person name="Grimwood J."/>
            <person name="Jenkins J.W."/>
            <person name="Jueterbock A."/>
            <person name="Mraz A."/>
            <person name="Stam W.T."/>
            <person name="Tice H."/>
            <person name="Bornberg-Bauer E."/>
            <person name="Green P.J."/>
            <person name="Pearson G.A."/>
            <person name="Procaccini G."/>
            <person name="Duarte C.M."/>
            <person name="Schmutz J."/>
            <person name="Reusch T.B.H."/>
            <person name="Van de Peer Y."/>
        </authorList>
    </citation>
    <scope>NUCLEOTIDE SEQUENCE [LARGE SCALE GENOMIC DNA]</scope>
    <source>
        <strain evidence="11">cv. Finnish</strain>
    </source>
</reference>
<dbReference type="Pfam" id="PF12819">
    <property type="entry name" value="Malectin_like"/>
    <property type="match status" value="1"/>
</dbReference>
<name>A0A0K9PY01_ZOSMR</name>
<dbReference type="FunFam" id="3.80.10.10:FF:000129">
    <property type="entry name" value="Leucine-rich repeat receptor-like kinase"/>
    <property type="match status" value="1"/>
</dbReference>
<dbReference type="OMA" id="WVECTNT"/>
<dbReference type="PANTHER" id="PTHR45631">
    <property type="entry name" value="OS07G0107800 PROTEIN-RELATED"/>
    <property type="match status" value="1"/>
</dbReference>
<dbReference type="Proteomes" id="UP000036987">
    <property type="component" value="Unassembled WGS sequence"/>
</dbReference>
<evidence type="ECO:0000256" key="3">
    <source>
        <dbReference type="ARBA" id="ARBA00022692"/>
    </source>
</evidence>
<keyword evidence="4 8" id="KW-0732">Signal</keyword>
<evidence type="ECO:0000256" key="2">
    <source>
        <dbReference type="ARBA" id="ARBA00022614"/>
    </source>
</evidence>
<gene>
    <name evidence="10" type="ORF">ZOSMA_13G00050</name>
</gene>
<keyword evidence="7" id="KW-0472">Membrane</keyword>
<sequence>MFNPLSFLLHIGFILLLTLVGSTESKSEFWSINCGGSENYTDGNGILWRGDGDFLQGGGEVRFSEKEWENSLRVFTSLKIRMNCYKVPVGKGKKILVRMNFNYGNYDGKSSPPEFDIMFDGKYGDKLKTSLEGSIQREVIYVTKGNYTLICVGRIRDDHDPFVSQIEIRTLVNNMYSFKIDSSHVLRLQRRIAFGANKPIRYPDDSYDRIWSNETLSGSTTVKSDITDFTPDMVNTSLEKPPPLLLATGIEANTATSNLTIPLSYIIGEVRIYEIFYFTEMSNLNSRQFRQFNITLNGQNLNIRPRYRNLTQAWGWTSVTNETKYALVPSSNSTLPPIISGMEIYTINDSDFDTTKEEEIKSLSTLQKHFRILGEWNGDPCLPINYTWDWIGCAYYTSPVISILNLSGLGLTGKIPDFSDLKYLGSIDLSNNSFSGEIPNFFANFLYLQVLNLANNDFAGRIPDSLLAKNESLQLNYTGNPKLNINSQINGGGNIIKFRNVNHFLITYIITIVLCFITLG</sequence>
<dbReference type="InterPro" id="IPR032675">
    <property type="entry name" value="LRR_dom_sf"/>
</dbReference>
<comment type="caution">
    <text evidence="10">The sequence shown here is derived from an EMBL/GenBank/DDBJ whole genome shotgun (WGS) entry which is preliminary data.</text>
</comment>
<feature type="domain" description="Malectin-like" evidence="9">
    <location>
        <begin position="32"/>
        <end position="347"/>
    </location>
</feature>
<evidence type="ECO:0000256" key="1">
    <source>
        <dbReference type="ARBA" id="ARBA00004167"/>
    </source>
</evidence>
<evidence type="ECO:0000313" key="10">
    <source>
        <dbReference type="EMBL" id="KMZ73804.1"/>
    </source>
</evidence>
<keyword evidence="6" id="KW-1133">Transmembrane helix</keyword>
<dbReference type="AlphaFoldDB" id="A0A0K9PY01"/>
<proteinExistence type="predicted"/>
<evidence type="ECO:0000256" key="8">
    <source>
        <dbReference type="SAM" id="SignalP"/>
    </source>
</evidence>
<evidence type="ECO:0000313" key="11">
    <source>
        <dbReference type="Proteomes" id="UP000036987"/>
    </source>
</evidence>
<dbReference type="GO" id="GO:0016020">
    <property type="term" value="C:membrane"/>
    <property type="evidence" value="ECO:0007669"/>
    <property type="project" value="UniProtKB-SubCell"/>
</dbReference>
<organism evidence="10 11">
    <name type="scientific">Zostera marina</name>
    <name type="common">Eelgrass</name>
    <dbReference type="NCBI Taxonomy" id="29655"/>
    <lineage>
        <taxon>Eukaryota</taxon>
        <taxon>Viridiplantae</taxon>
        <taxon>Streptophyta</taxon>
        <taxon>Embryophyta</taxon>
        <taxon>Tracheophyta</taxon>
        <taxon>Spermatophyta</taxon>
        <taxon>Magnoliopsida</taxon>
        <taxon>Liliopsida</taxon>
        <taxon>Zosteraceae</taxon>
        <taxon>Zostera</taxon>
    </lineage>
</organism>
<feature type="chain" id="PRO_5005528393" description="Malectin-like domain-containing protein" evidence="8">
    <location>
        <begin position="26"/>
        <end position="520"/>
    </location>
</feature>
<dbReference type="PANTHER" id="PTHR45631:SF44">
    <property type="entry name" value="CARBOHYDRATE-BINDING PROTEIN OF THE ER PROTEIN"/>
    <property type="match status" value="1"/>
</dbReference>
<accession>A0A0K9PY01</accession>
<keyword evidence="5" id="KW-0677">Repeat</keyword>
<evidence type="ECO:0000256" key="5">
    <source>
        <dbReference type="ARBA" id="ARBA00022737"/>
    </source>
</evidence>
<dbReference type="Pfam" id="PF00560">
    <property type="entry name" value="LRR_1"/>
    <property type="match status" value="2"/>
</dbReference>
<dbReference type="SUPFAM" id="SSF52058">
    <property type="entry name" value="L domain-like"/>
    <property type="match status" value="1"/>
</dbReference>
<dbReference type="OrthoDB" id="785492at2759"/>
<evidence type="ECO:0000256" key="7">
    <source>
        <dbReference type="ARBA" id="ARBA00023136"/>
    </source>
</evidence>